<keyword evidence="3" id="KW-1185">Reference proteome</keyword>
<reference evidence="2 3" key="1">
    <citation type="submission" date="2024-08" db="EMBL/GenBank/DDBJ databases">
        <title>Genome mining of Saccharopolyspora cebuensis PGLac3 from Nigerian medicinal plant.</title>
        <authorList>
            <person name="Ezeobiora C.E."/>
            <person name="Igbokwe N.H."/>
            <person name="Amin D.H."/>
            <person name="Mendie U.E."/>
        </authorList>
    </citation>
    <scope>NUCLEOTIDE SEQUENCE [LARGE SCALE GENOMIC DNA]</scope>
    <source>
        <strain evidence="2 3">PGLac3</strain>
    </source>
</reference>
<sequence>MRTEVVAIVDDPERAGLPGPESETWRRFAALPGVFVAGTGLLLQVAHPVVGAGVLQHSDFRNTPWSRAFRTHLSTMRFVYGLGHGAEVEGDRLRRVHRTIRGVDEQGREYHALDPVAYAWVHLTLARFMVDTAAWFGTPMTEDETERMWQEFRAVGRALHVRDRHMPPDWAGASRWFDEVVHEVLESNQSTRDVLDSLAHPAPPHPLVPRRAWDLVMRPAGRVVTLTSVGILPEELRDRLGLVWTSADERRLRRFAGVVRAVMRVLPEPLRYPPLAYAVILRARWRQRTGRANQCSA</sequence>
<dbReference type="RefSeq" id="WP_345365733.1">
    <property type="nucleotide sequence ID" value="NZ_BAABII010000016.1"/>
</dbReference>
<evidence type="ECO:0000313" key="2">
    <source>
        <dbReference type="EMBL" id="MEY8041413.1"/>
    </source>
</evidence>
<feature type="domain" description="ER-bound oxygenase mpaB/mpaB'/Rubber oxygenase catalytic" evidence="1">
    <location>
        <begin position="25"/>
        <end position="261"/>
    </location>
</feature>
<name>A0ABV4CK10_9PSEU</name>
<dbReference type="PANTHER" id="PTHR36151">
    <property type="entry name" value="BLR2777 PROTEIN"/>
    <property type="match status" value="1"/>
</dbReference>
<proteinExistence type="predicted"/>
<dbReference type="PANTHER" id="PTHR36151:SF3">
    <property type="entry name" value="ER-BOUND OXYGENASE MPAB_MPAB'_RUBBER OXYGENASE CATALYTIC DOMAIN-CONTAINING PROTEIN"/>
    <property type="match status" value="1"/>
</dbReference>
<keyword evidence="2" id="KW-0560">Oxidoreductase</keyword>
<dbReference type="EMBL" id="JBGEHV010000036">
    <property type="protein sequence ID" value="MEY8041413.1"/>
    <property type="molecule type" value="Genomic_DNA"/>
</dbReference>
<protein>
    <submittedName>
        <fullName evidence="2">Oxygenase MpaB family protein</fullName>
        <ecNumber evidence="2">1.-.-.-</ecNumber>
    </submittedName>
</protein>
<organism evidence="2 3">
    <name type="scientific">Saccharopolyspora cebuensis</name>
    <dbReference type="NCBI Taxonomy" id="418759"/>
    <lineage>
        <taxon>Bacteria</taxon>
        <taxon>Bacillati</taxon>
        <taxon>Actinomycetota</taxon>
        <taxon>Actinomycetes</taxon>
        <taxon>Pseudonocardiales</taxon>
        <taxon>Pseudonocardiaceae</taxon>
        <taxon>Saccharopolyspora</taxon>
    </lineage>
</organism>
<dbReference type="InterPro" id="IPR018713">
    <property type="entry name" value="MPAB/Lcp_cat_dom"/>
</dbReference>
<evidence type="ECO:0000259" key="1">
    <source>
        <dbReference type="Pfam" id="PF09995"/>
    </source>
</evidence>
<gene>
    <name evidence="2" type="ORF">AB8O55_18570</name>
</gene>
<dbReference type="EC" id="1.-.-.-" evidence="2"/>
<evidence type="ECO:0000313" key="3">
    <source>
        <dbReference type="Proteomes" id="UP001564626"/>
    </source>
</evidence>
<dbReference type="GO" id="GO:0016491">
    <property type="term" value="F:oxidoreductase activity"/>
    <property type="evidence" value="ECO:0007669"/>
    <property type="project" value="UniProtKB-KW"/>
</dbReference>
<accession>A0ABV4CK10</accession>
<comment type="caution">
    <text evidence="2">The sequence shown here is derived from an EMBL/GenBank/DDBJ whole genome shotgun (WGS) entry which is preliminary data.</text>
</comment>
<dbReference type="Proteomes" id="UP001564626">
    <property type="component" value="Unassembled WGS sequence"/>
</dbReference>
<dbReference type="Pfam" id="PF09995">
    <property type="entry name" value="MPAB_Lcp_cat"/>
    <property type="match status" value="1"/>
</dbReference>